<gene>
    <name evidence="7" type="ORF">GOBAR_AA22740</name>
</gene>
<evidence type="ECO:0000259" key="6">
    <source>
        <dbReference type="Pfam" id="PF03936"/>
    </source>
</evidence>
<dbReference type="InterPro" id="IPR008949">
    <property type="entry name" value="Isoprenoid_synthase_dom_sf"/>
</dbReference>
<evidence type="ECO:0000313" key="8">
    <source>
        <dbReference type="Proteomes" id="UP000239757"/>
    </source>
</evidence>
<dbReference type="OrthoDB" id="2343925at2759"/>
<evidence type="ECO:0000256" key="2">
    <source>
        <dbReference type="ARBA" id="ARBA00022723"/>
    </source>
</evidence>
<dbReference type="InterPro" id="IPR008930">
    <property type="entry name" value="Terpenoid_cyclase/PrenylTrfase"/>
</dbReference>
<keyword evidence="4" id="KW-0456">Lyase</keyword>
<dbReference type="Pfam" id="PF03936">
    <property type="entry name" value="Terpene_synth_C"/>
    <property type="match status" value="1"/>
</dbReference>
<evidence type="ECO:0000259" key="5">
    <source>
        <dbReference type="Pfam" id="PF01397"/>
    </source>
</evidence>
<dbReference type="GO" id="GO:0000287">
    <property type="term" value="F:magnesium ion binding"/>
    <property type="evidence" value="ECO:0007669"/>
    <property type="project" value="InterPro"/>
</dbReference>
<protein>
    <submittedName>
        <fullName evidence="7">Uncharacterized protein</fullName>
    </submittedName>
</protein>
<dbReference type="EMBL" id="KZ665764">
    <property type="protein sequence ID" value="PPR97923.1"/>
    <property type="molecule type" value="Genomic_DNA"/>
</dbReference>
<accession>A0A2P5X3M1</accession>
<dbReference type="Gene3D" id="1.10.600.10">
    <property type="entry name" value="Farnesyl Diphosphate Synthase"/>
    <property type="match status" value="1"/>
</dbReference>
<dbReference type="GO" id="GO:0010333">
    <property type="term" value="F:terpene synthase activity"/>
    <property type="evidence" value="ECO:0007669"/>
    <property type="project" value="InterPro"/>
</dbReference>
<organism evidence="7 8">
    <name type="scientific">Gossypium barbadense</name>
    <name type="common">Sea Island cotton</name>
    <name type="synonym">Hibiscus barbadensis</name>
    <dbReference type="NCBI Taxonomy" id="3634"/>
    <lineage>
        <taxon>Eukaryota</taxon>
        <taxon>Viridiplantae</taxon>
        <taxon>Streptophyta</taxon>
        <taxon>Embryophyta</taxon>
        <taxon>Tracheophyta</taxon>
        <taxon>Spermatophyta</taxon>
        <taxon>Magnoliopsida</taxon>
        <taxon>eudicotyledons</taxon>
        <taxon>Gunneridae</taxon>
        <taxon>Pentapetalae</taxon>
        <taxon>rosids</taxon>
        <taxon>malvids</taxon>
        <taxon>Malvales</taxon>
        <taxon>Malvaceae</taxon>
        <taxon>Malvoideae</taxon>
        <taxon>Gossypium</taxon>
    </lineage>
</organism>
<sequence>MGLSKVSNIEALVKGIKEEMLPDIDPYSFVSASAYDTAWLAMVPADSDQTCPMFKECLEWVVNNQTKEGCWGECVDAIDTLSATLACVIAIHKWSIGANNIKRGLDFVQENAEKILRKTEDRFPRWFTIVFPGMIELARKVGIQLAFPSQLNAFLLDIFHKRQLLLDTEELIGNQCYPPLISYLEALPPSYDVSERDITMNLNGDGSLFQSPAATASAFMATGNERSLSYLQTVVGRCANGVPPTFPMDEELIRLCLVNQLQRLGLADHFTHEIEEILFQIYRNYKTLEWLDKASNNIVNVGIQLHKDSLALRLLRMHGYSISPRHFCWFLNNQEVRAHIEENQEYFTISMLNVYRATDLMFPGENEVEEARSFSRKVLEKITLKDSSLASTGLNKMVEHELTFPWIARLDHLDHRAWIEDVNNTNVLWVGKTSFHSDMGFGRDKTTYCYFAIASSIPLPYDSEVRMIITKSAVVITVADDFYDTEASFDELTTLTQAIARWDAEGLSGHSKTIFNALDDLVSEFVAKVRHQHGIDITYFLQQIWYETFNSWFVEAEAKWSMGGFVPSMEEYLGNGAVSIALHTIVLPASYLLNPSLADYKIKAGEYQTVTKLAMLIPRLLNDIQSYQKEEQEGKLNYVLLYLKENPGIDIQDSTAYVRDIIYKNWPEFLQHVLMDGLAEELPKSCKFLHLSCVKAFQMFFHSSNRYDSNTDMLLDIQKAIYIPLNIRSN</sequence>
<dbReference type="InterPro" id="IPR036965">
    <property type="entry name" value="Terpene_synth_N_sf"/>
</dbReference>
<comment type="cofactor">
    <cofactor evidence="1">
        <name>Mg(2+)</name>
        <dbReference type="ChEBI" id="CHEBI:18420"/>
    </cofactor>
</comment>
<feature type="domain" description="Terpene synthase metal-binding" evidence="6">
    <location>
        <begin position="433"/>
        <end position="667"/>
    </location>
</feature>
<feature type="domain" description="Terpene synthase N-terminal" evidence="5">
    <location>
        <begin position="205"/>
        <end position="402"/>
    </location>
</feature>
<reference evidence="7 8" key="1">
    <citation type="submission" date="2015-01" db="EMBL/GenBank/DDBJ databases">
        <title>Genome of allotetraploid Gossypium barbadense reveals genomic plasticity and fiber elongation in cotton evolution.</title>
        <authorList>
            <person name="Chen X."/>
            <person name="Liu X."/>
            <person name="Zhao B."/>
            <person name="Zheng H."/>
            <person name="Hu Y."/>
            <person name="Lu G."/>
            <person name="Yang C."/>
            <person name="Chen J."/>
            <person name="Shan C."/>
            <person name="Zhang L."/>
            <person name="Zhou Y."/>
            <person name="Wang L."/>
            <person name="Guo W."/>
            <person name="Bai Y."/>
            <person name="Ruan J."/>
            <person name="Shangguan X."/>
            <person name="Mao Y."/>
            <person name="Jiang J."/>
            <person name="Zhu Y."/>
            <person name="Lei J."/>
            <person name="Kang H."/>
            <person name="Chen S."/>
            <person name="He X."/>
            <person name="Wang R."/>
            <person name="Wang Y."/>
            <person name="Chen J."/>
            <person name="Wang L."/>
            <person name="Yu S."/>
            <person name="Wang B."/>
            <person name="Wei J."/>
            <person name="Song S."/>
            <person name="Lu X."/>
            <person name="Gao Z."/>
            <person name="Gu W."/>
            <person name="Deng X."/>
            <person name="Ma D."/>
            <person name="Wang S."/>
            <person name="Liang W."/>
            <person name="Fang L."/>
            <person name="Cai C."/>
            <person name="Zhu X."/>
            <person name="Zhou B."/>
            <person name="Zhang Y."/>
            <person name="Chen Z."/>
            <person name="Xu S."/>
            <person name="Zhu R."/>
            <person name="Wang S."/>
            <person name="Zhang T."/>
            <person name="Zhao G."/>
        </authorList>
    </citation>
    <scope>NUCLEOTIDE SEQUENCE [LARGE SCALE GENOMIC DNA]</scope>
    <source>
        <strain evidence="8">cv. Xinhai21</strain>
        <tissue evidence="7">Leaf</tissue>
    </source>
</reference>
<evidence type="ECO:0000256" key="1">
    <source>
        <dbReference type="ARBA" id="ARBA00001946"/>
    </source>
</evidence>
<dbReference type="SFLD" id="SFLDG01014">
    <property type="entry name" value="Terpene_Cyclase_Like_1_N-term"/>
    <property type="match status" value="1"/>
</dbReference>
<dbReference type="Pfam" id="PF01397">
    <property type="entry name" value="Terpene_synth"/>
    <property type="match status" value="1"/>
</dbReference>
<dbReference type="InterPro" id="IPR001906">
    <property type="entry name" value="Terpene_synth_N"/>
</dbReference>
<evidence type="ECO:0000313" key="7">
    <source>
        <dbReference type="EMBL" id="PPR97923.1"/>
    </source>
</evidence>
<dbReference type="Gene3D" id="1.50.10.130">
    <property type="entry name" value="Terpene synthase, N-terminal domain"/>
    <property type="match status" value="1"/>
</dbReference>
<dbReference type="PANTHER" id="PTHR31739">
    <property type="entry name" value="ENT-COPALYL DIPHOSPHATE SYNTHASE, CHLOROPLASTIC"/>
    <property type="match status" value="1"/>
</dbReference>
<dbReference type="Gene3D" id="1.50.10.160">
    <property type="match status" value="1"/>
</dbReference>
<evidence type="ECO:0000256" key="3">
    <source>
        <dbReference type="ARBA" id="ARBA00022842"/>
    </source>
</evidence>
<dbReference type="SUPFAM" id="SSF48239">
    <property type="entry name" value="Terpenoid cyclases/Protein prenyltransferases"/>
    <property type="match status" value="2"/>
</dbReference>
<dbReference type="AlphaFoldDB" id="A0A2P5X3M1"/>
<dbReference type="SUPFAM" id="SSF48576">
    <property type="entry name" value="Terpenoid synthases"/>
    <property type="match status" value="1"/>
</dbReference>
<keyword evidence="2" id="KW-0479">Metal-binding</keyword>
<name>A0A2P5X3M1_GOSBA</name>
<dbReference type="PANTHER" id="PTHR31739:SF25">
    <property type="entry name" value="(E,E)-GERANYLLINALOOL SYNTHASE"/>
    <property type="match status" value="1"/>
</dbReference>
<proteinExistence type="predicted"/>
<keyword evidence="3" id="KW-0460">Magnesium</keyword>
<dbReference type="InterPro" id="IPR005630">
    <property type="entry name" value="Terpene_synthase_metal-bd"/>
</dbReference>
<dbReference type="FunFam" id="1.50.10.130:FF:000002">
    <property type="entry name" value="Ent-copalyl diphosphate synthase, chloroplastic"/>
    <property type="match status" value="1"/>
</dbReference>
<dbReference type="GO" id="GO:0016102">
    <property type="term" value="P:diterpenoid biosynthetic process"/>
    <property type="evidence" value="ECO:0007669"/>
    <property type="project" value="TreeGrafter"/>
</dbReference>
<dbReference type="Proteomes" id="UP000239757">
    <property type="component" value="Unassembled WGS sequence"/>
</dbReference>
<dbReference type="FunFam" id="1.10.600.10:FF:000036">
    <property type="entry name" value="cis-abienol synthase, chloroplastic"/>
    <property type="match status" value="1"/>
</dbReference>
<dbReference type="InterPro" id="IPR050148">
    <property type="entry name" value="Terpene_synthase-like"/>
</dbReference>
<evidence type="ECO:0000256" key="4">
    <source>
        <dbReference type="ARBA" id="ARBA00023239"/>
    </source>
</evidence>